<evidence type="ECO:0000313" key="6">
    <source>
        <dbReference type="Proteomes" id="UP000184310"/>
    </source>
</evidence>
<keyword evidence="1" id="KW-0732">Signal</keyword>
<evidence type="ECO:0000259" key="4">
    <source>
        <dbReference type="PROSITE" id="PS51109"/>
    </source>
</evidence>
<protein>
    <submittedName>
        <fullName evidence="5">Vancomycin resistance protein YoaR, contains peptidoglycan-binding and VanW domains</fullName>
    </submittedName>
</protein>
<name>A0A1M6MPJ3_9CLOT</name>
<reference evidence="5 6" key="1">
    <citation type="submission" date="2016-11" db="EMBL/GenBank/DDBJ databases">
        <authorList>
            <person name="Jaros S."/>
            <person name="Januszkiewicz K."/>
            <person name="Wedrychowicz H."/>
        </authorList>
    </citation>
    <scope>NUCLEOTIDE SEQUENCE [LARGE SCALE GENOMIC DNA]</scope>
    <source>
        <strain evidence="5 6">DSM 21758</strain>
    </source>
</reference>
<accession>A0A1M6MPJ3</accession>
<keyword evidence="3" id="KW-0812">Transmembrane</keyword>
<dbReference type="Proteomes" id="UP000184310">
    <property type="component" value="Unassembled WGS sequence"/>
</dbReference>
<dbReference type="InterPro" id="IPR052913">
    <property type="entry name" value="Glycopeptide_resist_protein"/>
</dbReference>
<dbReference type="PANTHER" id="PTHR35788:SF1">
    <property type="entry name" value="EXPORTED PROTEIN"/>
    <property type="match status" value="1"/>
</dbReference>
<organism evidence="5 6">
    <name type="scientific">Clostridium cavendishii DSM 21758</name>
    <dbReference type="NCBI Taxonomy" id="1121302"/>
    <lineage>
        <taxon>Bacteria</taxon>
        <taxon>Bacillati</taxon>
        <taxon>Bacillota</taxon>
        <taxon>Clostridia</taxon>
        <taxon>Eubacteriales</taxon>
        <taxon>Clostridiaceae</taxon>
        <taxon>Clostridium</taxon>
    </lineage>
</organism>
<keyword evidence="3" id="KW-0472">Membrane</keyword>
<dbReference type="Pfam" id="PF07501">
    <property type="entry name" value="G5"/>
    <property type="match status" value="1"/>
</dbReference>
<dbReference type="InterPro" id="IPR011098">
    <property type="entry name" value="G5_dom"/>
</dbReference>
<dbReference type="RefSeq" id="WP_072988595.1">
    <property type="nucleotide sequence ID" value="NZ_FQZB01000011.1"/>
</dbReference>
<feature type="compositionally biased region" description="Low complexity" evidence="2">
    <location>
        <begin position="477"/>
        <end position="505"/>
    </location>
</feature>
<keyword evidence="3" id="KW-1133">Transmembrane helix</keyword>
<feature type="domain" description="G5" evidence="4">
    <location>
        <begin position="385"/>
        <end position="464"/>
    </location>
</feature>
<evidence type="ECO:0000256" key="3">
    <source>
        <dbReference type="SAM" id="Phobius"/>
    </source>
</evidence>
<feature type="transmembrane region" description="Helical" evidence="3">
    <location>
        <begin position="17"/>
        <end position="37"/>
    </location>
</feature>
<dbReference type="SMART" id="SM01208">
    <property type="entry name" value="G5"/>
    <property type="match status" value="1"/>
</dbReference>
<dbReference type="Gene3D" id="2.20.230.10">
    <property type="entry name" value="Resuscitation-promoting factor rpfb"/>
    <property type="match status" value="1"/>
</dbReference>
<evidence type="ECO:0000256" key="1">
    <source>
        <dbReference type="ARBA" id="ARBA00022729"/>
    </source>
</evidence>
<dbReference type="InterPro" id="IPR038054">
    <property type="entry name" value="LD_TPept-like_central_sf"/>
</dbReference>
<sequence>MEAQTNKSPKLNKNKKVIISTAIVLAIGVVGFTGYTLSVNSKVKSWENKIYPGVMVSNVDLSGKSKEEAEIILKNTFSNIIADKKLTVKASDQKLDISYNELKPEFDVKGTVEEAFKYGKSGNLYSKNSLINSKSKKNFDLKLKYDTEKIKEYEKQLTSKVNRQPKNATLSFNDGSINVVDGENGRKINEEQMDKLIKENINGKTTESIEIEVPVEEVAPKVDKSMLAKVNGKISSFSTSFAANSHPESRDVNLKIATGSINGTILLPGEEFSYNNTVGERTAERGFKNGKGYVGDKVEDVIGGGVCQVSTTLYRAIIGAGIKSTERHNHSMPASYSPVGLDATVVWGALDYKFKNTYDFPIYISGYISGKNVVFDVYGNKEGMGGKTYELVAEGVQKLEPNVTTVQDPNMPEGQQSYDKNPVAGYKVTSYLITKQDGNQINKEKIASDSYQVVNGVLRVGTKKPDPVPTPQTPAESNQQQQSNQQGGQSGQQQSGQQGQQQSGQPAQAVPPAPAQ</sequence>
<proteinExistence type="predicted"/>
<evidence type="ECO:0000313" key="5">
    <source>
        <dbReference type="EMBL" id="SHJ85387.1"/>
    </source>
</evidence>
<feature type="region of interest" description="Disordered" evidence="2">
    <location>
        <begin position="461"/>
        <end position="516"/>
    </location>
</feature>
<dbReference type="PANTHER" id="PTHR35788">
    <property type="entry name" value="EXPORTED PROTEIN-RELATED"/>
    <property type="match status" value="1"/>
</dbReference>
<gene>
    <name evidence="5" type="ORF">SAMN02745163_02714</name>
</gene>
<dbReference type="EMBL" id="FQZB01000011">
    <property type="protein sequence ID" value="SHJ85387.1"/>
    <property type="molecule type" value="Genomic_DNA"/>
</dbReference>
<dbReference type="PROSITE" id="PS51109">
    <property type="entry name" value="G5"/>
    <property type="match status" value="1"/>
</dbReference>
<dbReference type="SUPFAM" id="SSF143985">
    <property type="entry name" value="L,D-transpeptidase pre-catalytic domain-like"/>
    <property type="match status" value="1"/>
</dbReference>
<dbReference type="InterPro" id="IPR022029">
    <property type="entry name" value="YoaR-like_PG-bd"/>
</dbReference>
<keyword evidence="6" id="KW-1185">Reference proteome</keyword>
<dbReference type="Pfam" id="PF12229">
    <property type="entry name" value="PG_binding_4"/>
    <property type="match status" value="1"/>
</dbReference>
<dbReference type="OrthoDB" id="9797191at2"/>
<evidence type="ECO:0000256" key="2">
    <source>
        <dbReference type="SAM" id="MobiDB-lite"/>
    </source>
</evidence>
<dbReference type="InterPro" id="IPR007391">
    <property type="entry name" value="Vancomycin_resist_VanW"/>
</dbReference>
<dbReference type="Pfam" id="PF04294">
    <property type="entry name" value="VanW"/>
    <property type="match status" value="1"/>
</dbReference>
<dbReference type="AlphaFoldDB" id="A0A1M6MPJ3"/>
<dbReference type="STRING" id="1121302.SAMN02745163_02714"/>